<accession>A0A839TCY1</accession>
<keyword evidence="2" id="KW-1185">Reference proteome</keyword>
<reference evidence="1 2" key="1">
    <citation type="submission" date="2020-08" db="EMBL/GenBank/DDBJ databases">
        <title>Genomic Encyclopedia of Type Strains, Phase III (KMG-III): the genomes of soil and plant-associated and newly described type strains.</title>
        <authorList>
            <person name="Whitman W."/>
        </authorList>
    </citation>
    <scope>NUCLEOTIDE SEQUENCE [LARGE SCALE GENOMIC DNA]</scope>
    <source>
        <strain evidence="1 2">CECT 4462</strain>
    </source>
</reference>
<organism evidence="1 2">
    <name type="scientific">Azomonas macrocytogenes</name>
    <name type="common">Azotobacter macrocytogenes</name>
    <dbReference type="NCBI Taxonomy" id="69962"/>
    <lineage>
        <taxon>Bacteria</taxon>
        <taxon>Pseudomonadati</taxon>
        <taxon>Pseudomonadota</taxon>
        <taxon>Gammaproteobacteria</taxon>
        <taxon>Pseudomonadales</taxon>
        <taxon>Pseudomonadaceae</taxon>
        <taxon>Azomonas</taxon>
    </lineage>
</organism>
<sequence>MVMFLRQSKILSISSYCRSPSERQQNFKVFLTGLSCNQRRHKTDNCE</sequence>
<evidence type="ECO:0000313" key="1">
    <source>
        <dbReference type="EMBL" id="MBB3105473.1"/>
    </source>
</evidence>
<proteinExistence type="predicted"/>
<comment type="caution">
    <text evidence="1">The sequence shown here is derived from an EMBL/GenBank/DDBJ whole genome shotgun (WGS) entry which is preliminary data.</text>
</comment>
<dbReference type="AlphaFoldDB" id="A0A839TCY1"/>
<name>A0A839TCY1_AZOMA</name>
<protein>
    <submittedName>
        <fullName evidence="1">Uncharacterized protein</fullName>
    </submittedName>
</protein>
<evidence type="ECO:0000313" key="2">
    <source>
        <dbReference type="Proteomes" id="UP000549250"/>
    </source>
</evidence>
<dbReference type="Proteomes" id="UP000549250">
    <property type="component" value="Unassembled WGS sequence"/>
</dbReference>
<gene>
    <name evidence="1" type="ORF">FHR87_003916</name>
</gene>
<dbReference type="EMBL" id="JACHXI010000051">
    <property type="protein sequence ID" value="MBB3105473.1"/>
    <property type="molecule type" value="Genomic_DNA"/>
</dbReference>